<dbReference type="FunFam" id="3.90.1100.10:FF:000008">
    <property type="entry name" value="DNA-directed RNA polymerase subunit beta"/>
    <property type="match status" value="1"/>
</dbReference>
<dbReference type="FunFam" id="3.90.1100.10:FF:000016">
    <property type="entry name" value="DNA-directed RNA polymerase subunit beta"/>
    <property type="match status" value="1"/>
</dbReference>
<comment type="function">
    <text evidence="13">DNA-dependent RNA polymerase catalyzes the transcription of DNA into RNA using the four ribonucleoside triphosphates as substrates.</text>
</comment>
<dbReference type="GO" id="GO:0003677">
    <property type="term" value="F:DNA binding"/>
    <property type="evidence" value="ECO:0007669"/>
    <property type="project" value="InterPro"/>
</dbReference>
<evidence type="ECO:0000259" key="16">
    <source>
        <dbReference type="Pfam" id="PF04560"/>
    </source>
</evidence>
<dbReference type="FunFam" id="2.40.270.10:FF:000006">
    <property type="entry name" value="DNA-directed RNA polymerase subunit beta"/>
    <property type="match status" value="1"/>
</dbReference>
<evidence type="ECO:0000256" key="14">
    <source>
        <dbReference type="SAM" id="MobiDB-lite"/>
    </source>
</evidence>
<dbReference type="Pfam" id="PF00562">
    <property type="entry name" value="RNA_pol_Rpb2_6"/>
    <property type="match status" value="1"/>
</dbReference>
<evidence type="ECO:0000256" key="10">
    <source>
        <dbReference type="ARBA" id="ARBA00023242"/>
    </source>
</evidence>
<dbReference type="Gene3D" id="2.40.50.150">
    <property type="match status" value="1"/>
</dbReference>
<evidence type="ECO:0000256" key="6">
    <source>
        <dbReference type="ARBA" id="ARBA00022723"/>
    </source>
</evidence>
<dbReference type="InterPro" id="IPR007644">
    <property type="entry name" value="RNA_pol_bsu_protrusion"/>
</dbReference>
<dbReference type="FunFam" id="3.90.1110.10:FF:000007">
    <property type="entry name" value="DNA-directed RNA polymerase subunit beta"/>
    <property type="match status" value="1"/>
</dbReference>
<feature type="domain" description="RNA polymerase beta subunit protrusion" evidence="18">
    <location>
        <begin position="50"/>
        <end position="443"/>
    </location>
</feature>
<feature type="region of interest" description="Disordered" evidence="14">
    <location>
        <begin position="1"/>
        <end position="23"/>
    </location>
</feature>
<evidence type="ECO:0000256" key="9">
    <source>
        <dbReference type="ARBA" id="ARBA00023163"/>
    </source>
</evidence>
<dbReference type="CDD" id="cd00653">
    <property type="entry name" value="RNA_pol_B_RPB2"/>
    <property type="match status" value="1"/>
</dbReference>
<dbReference type="Pfam" id="PF04561">
    <property type="entry name" value="RNA_pol_Rpb2_2"/>
    <property type="match status" value="1"/>
</dbReference>
<gene>
    <name evidence="21" type="ORF">MKK02DRAFT_27385</name>
</gene>
<dbReference type="Gene3D" id="3.90.1800.10">
    <property type="entry name" value="RNA polymerase alpha subunit dimerisation domain"/>
    <property type="match status" value="1"/>
</dbReference>
<dbReference type="GeneID" id="77726538"/>
<dbReference type="InterPro" id="IPR007120">
    <property type="entry name" value="DNA-dir_RNAP_su2_dom"/>
</dbReference>
<dbReference type="PROSITE" id="PS01166">
    <property type="entry name" value="RNA_POL_BETA"/>
    <property type="match status" value="1"/>
</dbReference>
<dbReference type="GO" id="GO:0005730">
    <property type="term" value="C:nucleolus"/>
    <property type="evidence" value="ECO:0007669"/>
    <property type="project" value="UniProtKB-SubCell"/>
</dbReference>
<evidence type="ECO:0000256" key="4">
    <source>
        <dbReference type="ARBA" id="ARBA00022679"/>
    </source>
</evidence>
<organism evidence="21 22">
    <name type="scientific">Dioszegia hungarica</name>
    <dbReference type="NCBI Taxonomy" id="4972"/>
    <lineage>
        <taxon>Eukaryota</taxon>
        <taxon>Fungi</taxon>
        <taxon>Dikarya</taxon>
        <taxon>Basidiomycota</taxon>
        <taxon>Agaricomycotina</taxon>
        <taxon>Tremellomycetes</taxon>
        <taxon>Tremellales</taxon>
        <taxon>Bulleribasidiaceae</taxon>
        <taxon>Dioszegia</taxon>
    </lineage>
</organism>
<keyword evidence="3 13" id="KW-0240">DNA-directed RNA polymerase</keyword>
<dbReference type="GO" id="GO:0003899">
    <property type="term" value="F:DNA-directed RNA polymerase activity"/>
    <property type="evidence" value="ECO:0007669"/>
    <property type="project" value="UniProtKB-EC"/>
</dbReference>
<dbReference type="InterPro" id="IPR007645">
    <property type="entry name" value="RNA_pol_Rpb2_3"/>
</dbReference>
<evidence type="ECO:0000256" key="12">
    <source>
        <dbReference type="RuleBase" id="RU000434"/>
    </source>
</evidence>
<keyword evidence="10" id="KW-0539">Nucleus</keyword>
<name>A0AA38H9U6_9TREE</name>
<dbReference type="InterPro" id="IPR014724">
    <property type="entry name" value="RNA_pol_RPB2_OB-fold"/>
</dbReference>
<protein>
    <recommendedName>
        <fullName evidence="13">DNA-directed RNA polymerase subunit beta</fullName>
        <ecNumber evidence="13">2.7.7.6</ecNumber>
    </recommendedName>
</protein>
<proteinExistence type="inferred from homology"/>
<dbReference type="SUPFAM" id="SSF64484">
    <property type="entry name" value="beta and beta-prime subunits of DNA dependent RNA-polymerase"/>
    <property type="match status" value="1"/>
</dbReference>
<dbReference type="InterPro" id="IPR015712">
    <property type="entry name" value="DNA-dir_RNA_pol_su2"/>
</dbReference>
<evidence type="ECO:0000256" key="5">
    <source>
        <dbReference type="ARBA" id="ARBA00022695"/>
    </source>
</evidence>
<dbReference type="FunFam" id="2.40.50.150:FF:000004">
    <property type="entry name" value="DNA-directed RNA polymerase subunit beta"/>
    <property type="match status" value="1"/>
</dbReference>
<dbReference type="GO" id="GO:0032549">
    <property type="term" value="F:ribonucleoside binding"/>
    <property type="evidence" value="ECO:0007669"/>
    <property type="project" value="InterPro"/>
</dbReference>
<dbReference type="AlphaFoldDB" id="A0AA38H9U6"/>
<feature type="compositionally biased region" description="Low complexity" evidence="14">
    <location>
        <begin position="10"/>
        <end position="19"/>
    </location>
</feature>
<keyword evidence="8" id="KW-0862">Zinc</keyword>
<comment type="catalytic activity">
    <reaction evidence="11">
        <text>RNA(n) + a ribonucleoside 5'-triphosphate = RNA(n+1) + diphosphate</text>
        <dbReference type="Rhea" id="RHEA:21248"/>
        <dbReference type="Rhea" id="RHEA-COMP:14527"/>
        <dbReference type="Rhea" id="RHEA-COMP:17342"/>
        <dbReference type="ChEBI" id="CHEBI:33019"/>
        <dbReference type="ChEBI" id="CHEBI:61557"/>
        <dbReference type="ChEBI" id="CHEBI:140395"/>
        <dbReference type="EC" id="2.7.7.6"/>
    </reaction>
    <physiologicalReaction direction="left-to-right" evidence="11">
        <dbReference type="Rhea" id="RHEA:21249"/>
    </physiologicalReaction>
</comment>
<dbReference type="GO" id="GO:0006362">
    <property type="term" value="P:transcription elongation by RNA polymerase I"/>
    <property type="evidence" value="ECO:0007669"/>
    <property type="project" value="UniProtKB-ARBA"/>
</dbReference>
<dbReference type="FunFam" id="3.90.1070.20:FF:000003">
    <property type="entry name" value="DNA-directed RNA polymerase subunit beta"/>
    <property type="match status" value="1"/>
</dbReference>
<keyword evidence="4 13" id="KW-0808">Transferase</keyword>
<comment type="similarity">
    <text evidence="2 12">Belongs to the RNA polymerase beta chain family.</text>
</comment>
<comment type="caution">
    <text evidence="21">The sequence shown here is derived from an EMBL/GenBank/DDBJ whole genome shotgun (WGS) entry which is preliminary data.</text>
</comment>
<dbReference type="PANTHER" id="PTHR20856">
    <property type="entry name" value="DNA-DIRECTED RNA POLYMERASE I SUBUNIT 2"/>
    <property type="match status" value="1"/>
</dbReference>
<evidence type="ECO:0000313" key="21">
    <source>
        <dbReference type="EMBL" id="KAI9636517.1"/>
    </source>
</evidence>
<dbReference type="FunFam" id="2.40.270.10:FF:000011">
    <property type="entry name" value="DNA-directed RNA polymerase subunit beta"/>
    <property type="match status" value="1"/>
</dbReference>
<feature type="domain" description="DNA-directed RNA polymerase subunit 2 hybrid-binding" evidence="15">
    <location>
        <begin position="703"/>
        <end position="1070"/>
    </location>
</feature>
<evidence type="ECO:0000256" key="11">
    <source>
        <dbReference type="ARBA" id="ARBA00047768"/>
    </source>
</evidence>
<keyword evidence="7" id="KW-0863">Zinc-finger</keyword>
<dbReference type="Gene3D" id="3.90.1070.20">
    <property type="match status" value="1"/>
</dbReference>
<reference evidence="21" key="1">
    <citation type="journal article" date="2022" name="G3 (Bethesda)">
        <title>High quality genome of the basidiomycete yeast Dioszegia hungarica PDD-24b-2 isolated from cloud water.</title>
        <authorList>
            <person name="Jarrige D."/>
            <person name="Haridas S."/>
            <person name="Bleykasten-Grosshans C."/>
            <person name="Joly M."/>
            <person name="Nadalig T."/>
            <person name="Sancelme M."/>
            <person name="Vuilleumier S."/>
            <person name="Grigoriev I.V."/>
            <person name="Amato P."/>
            <person name="Bringel F."/>
        </authorList>
    </citation>
    <scope>NUCLEOTIDE SEQUENCE</scope>
    <source>
        <strain evidence="21">PDD-24b-2</strain>
    </source>
</reference>
<dbReference type="Gene3D" id="3.90.1100.10">
    <property type="match status" value="1"/>
</dbReference>
<dbReference type="InterPro" id="IPR007641">
    <property type="entry name" value="RNA_pol_Rpb2_7"/>
</dbReference>
<evidence type="ECO:0000259" key="17">
    <source>
        <dbReference type="Pfam" id="PF04561"/>
    </source>
</evidence>
<evidence type="ECO:0000256" key="2">
    <source>
        <dbReference type="ARBA" id="ARBA00006835"/>
    </source>
</evidence>
<dbReference type="Pfam" id="PF04560">
    <property type="entry name" value="RNA_pol_Rpb2_7"/>
    <property type="match status" value="1"/>
</dbReference>
<dbReference type="EC" id="2.7.7.6" evidence="13"/>
<comment type="subcellular location">
    <subcellularLocation>
        <location evidence="1">Nucleus</location>
        <location evidence="1">Nucleolus</location>
    </subcellularLocation>
</comment>
<dbReference type="RefSeq" id="XP_052946294.1">
    <property type="nucleotide sequence ID" value="XM_053087337.1"/>
</dbReference>
<dbReference type="Proteomes" id="UP001164286">
    <property type="component" value="Unassembled WGS sequence"/>
</dbReference>
<dbReference type="InterPro" id="IPR037033">
    <property type="entry name" value="DNA-dir_RNAP_su2_hyb_sf"/>
</dbReference>
<dbReference type="InterPro" id="IPR007121">
    <property type="entry name" value="RNA_pol_bsu_CS"/>
</dbReference>
<dbReference type="Pfam" id="PF04563">
    <property type="entry name" value="RNA_pol_Rpb2_1"/>
    <property type="match status" value="1"/>
</dbReference>
<dbReference type="EMBL" id="JAKWFO010000005">
    <property type="protein sequence ID" value="KAI9636517.1"/>
    <property type="molecule type" value="Genomic_DNA"/>
</dbReference>
<accession>A0AA38H9U6</accession>
<evidence type="ECO:0000256" key="3">
    <source>
        <dbReference type="ARBA" id="ARBA00022478"/>
    </source>
</evidence>
<evidence type="ECO:0000256" key="13">
    <source>
        <dbReference type="RuleBase" id="RU363031"/>
    </source>
</evidence>
<evidence type="ECO:0000313" key="22">
    <source>
        <dbReference type="Proteomes" id="UP001164286"/>
    </source>
</evidence>
<evidence type="ECO:0000259" key="19">
    <source>
        <dbReference type="Pfam" id="PF04565"/>
    </source>
</evidence>
<dbReference type="Pfam" id="PF06883">
    <property type="entry name" value="RNA_pol_Rpa2_4"/>
    <property type="match status" value="1"/>
</dbReference>
<evidence type="ECO:0000259" key="18">
    <source>
        <dbReference type="Pfam" id="PF04563"/>
    </source>
</evidence>
<dbReference type="InterPro" id="IPR009674">
    <property type="entry name" value="Rpa2_dom_4"/>
</dbReference>
<keyword evidence="6" id="KW-0479">Metal-binding</keyword>
<evidence type="ECO:0000256" key="8">
    <source>
        <dbReference type="ARBA" id="ARBA00022833"/>
    </source>
</evidence>
<keyword evidence="22" id="KW-1185">Reference proteome</keyword>
<evidence type="ECO:0000259" key="20">
    <source>
        <dbReference type="Pfam" id="PF06883"/>
    </source>
</evidence>
<feature type="domain" description="RNA polymerase Rpb2" evidence="17">
    <location>
        <begin position="235"/>
        <end position="406"/>
    </location>
</feature>
<dbReference type="Gene3D" id="3.90.1110.10">
    <property type="entry name" value="RNA polymerase Rpb2, domain 2"/>
    <property type="match status" value="1"/>
</dbReference>
<feature type="domain" description="RNA polymerase Rpb2" evidence="16">
    <location>
        <begin position="1072"/>
        <end position="1147"/>
    </location>
</feature>
<dbReference type="GO" id="GO:0000428">
    <property type="term" value="C:DNA-directed RNA polymerase complex"/>
    <property type="evidence" value="ECO:0007669"/>
    <property type="project" value="UniProtKB-KW"/>
</dbReference>
<keyword evidence="9 13" id="KW-0804">Transcription</keyword>
<dbReference type="InterPro" id="IPR037034">
    <property type="entry name" value="RNA_pol_Rpb2_2_sf"/>
</dbReference>
<feature type="domain" description="RNA polymerase Rpb2" evidence="19">
    <location>
        <begin position="491"/>
        <end position="554"/>
    </location>
</feature>
<evidence type="ECO:0000256" key="1">
    <source>
        <dbReference type="ARBA" id="ARBA00004604"/>
    </source>
</evidence>
<sequence length="1201" mass="133860">MATHTFDPLSPSTASSSAPYKDKTTFGTLARERQFRHPPVSASDVPALDELVAPHLESFNALVEDGADGKGLLQMGVEDIGEKVVFDGQVTDRKPWGNKITYKIERVTLSKPLLSEKDKTAIQRKLFPSEARERLTTYRAKLTVLIKWKVQGDDGAVKEYEEVRDCGLLPVMVRSSRCSLQNMSSAQMVAKGEESTSFGGYFIVNGNEKIVRYLVLPRRHHPINLYRPSFAKRGVGYTPYGCQIRCVRPDQSAATNTIHYLATGGATLRFAWRKVEYMIPLVLVLKSLVDASDKEIFEGLVQGEYDNTFLTDRVELLLRGQKTWGLYTGKQCLDYLGEKFRVVLGCPEDWDNVAVGGTLLSKVVLVHLPSPRDKFRMILFMLRKLYAMVAGSACPDNPDSPQHHEVLLPGFLYGMIIKERLEESLDAVKSQVRLDIRQNKPVDFASSRYFSSVLSKTNFDIGQKLSYFLATGNLVSPTGLDLQQTSGYTIVAEKLNFYRYLSHFRCIHRGAFFAELKTTTVRKLLPESWGFLCPVHTPDGSPCGLLNHLSHTCRLIVNALDTRQIPALLSAHGMTQIFASSINGRDNVVIQLDGRVIGWASPQKSKHLALLLRRMKTSGDARVPLDLEIGYVPVTKGGQYPGLYLFGGRSRMMRPVTYLENGQADSVGSFEQVYMDIACTRAEVEKGVSTHVELDPTSMLSVVANMTPFSDFNQSPRNMYQCQMGKQSMGTPTTALSKRTDNKMYRLQSGQTPIVRPKLHHKYGFDNFPNGTNAVVAVISYTGYDMEDAMILNKSAHERGFGYGTIYKSDIFDLKDVIGAPKSGKATLHFGIGRDVKQDADQREWIGTDGLPLIGRQVKQGDPIAAYTDDVSGKTKFHKYKGDETAYIEEVRLLGSDAGDAELSKIHIKLRIPRSPVIGDKFSSRHGQKGVCSQKFPMIDMPFSESGMSPDVIINPHAFPSRMTIGMFVESLAGKAGAMHGIAQDATPFKFSDADRPTEYFGEQLLAAGYNYHGNEPMYSGITGEEFMADIYIGVVYYQRLRHMVNDKFQVRTTGPVDPLTRQPVKGRKKAGGIRFGEMERDALLAHGTAFLLKDRLMNCSDYSTAWVCRACGSLISLGFDELRNNDEPGTEGREYCRICEAKERVRVGREVKQEEDKPNVAVGLVSKGKRQMDVVAVPYVFRYLCAEMACMGIRLNVTVT</sequence>
<feature type="domain" description="DNA-directed RNA polymerase I subunit RPA2" evidence="20">
    <location>
        <begin position="597"/>
        <end position="654"/>
    </location>
</feature>
<keyword evidence="5 13" id="KW-0548">Nucleotidyltransferase</keyword>
<dbReference type="GO" id="GO:0008270">
    <property type="term" value="F:zinc ion binding"/>
    <property type="evidence" value="ECO:0007669"/>
    <property type="project" value="UniProtKB-KW"/>
</dbReference>
<evidence type="ECO:0000256" key="7">
    <source>
        <dbReference type="ARBA" id="ARBA00022771"/>
    </source>
</evidence>
<dbReference type="InterPro" id="IPR007642">
    <property type="entry name" value="RNA_pol_Rpb2_2"/>
</dbReference>
<evidence type="ECO:0000259" key="15">
    <source>
        <dbReference type="Pfam" id="PF00562"/>
    </source>
</evidence>
<dbReference type="Gene3D" id="2.40.270.10">
    <property type="entry name" value="DNA-directed RNA polymerase, subunit 2, domain 6"/>
    <property type="match status" value="1"/>
</dbReference>
<dbReference type="Pfam" id="PF04565">
    <property type="entry name" value="RNA_pol_Rpb2_3"/>
    <property type="match status" value="1"/>
</dbReference>